<dbReference type="GO" id="GO:0004674">
    <property type="term" value="F:protein serine/threonine kinase activity"/>
    <property type="evidence" value="ECO:0007669"/>
    <property type="project" value="UniProtKB-KW"/>
</dbReference>
<dbReference type="PROSITE" id="PS51125">
    <property type="entry name" value="NHL"/>
    <property type="match status" value="3"/>
</dbReference>
<dbReference type="Proteomes" id="UP000663872">
    <property type="component" value="Unassembled WGS sequence"/>
</dbReference>
<evidence type="ECO:0000313" key="9">
    <source>
        <dbReference type="EMBL" id="CAF3370838.1"/>
    </source>
</evidence>
<keyword evidence="1" id="KW-0418">Kinase</keyword>
<dbReference type="InterPro" id="IPR051681">
    <property type="entry name" value="Ser/Thr_Kinases-Pseudokinases"/>
</dbReference>
<evidence type="ECO:0000256" key="6">
    <source>
        <dbReference type="PROSITE-ProRule" id="PRU10141"/>
    </source>
</evidence>
<dbReference type="Pfam" id="PF01436">
    <property type="entry name" value="NHL"/>
    <property type="match status" value="1"/>
</dbReference>
<organism evidence="9 10">
    <name type="scientific">Rotaria socialis</name>
    <dbReference type="NCBI Taxonomy" id="392032"/>
    <lineage>
        <taxon>Eukaryota</taxon>
        <taxon>Metazoa</taxon>
        <taxon>Spiralia</taxon>
        <taxon>Gnathifera</taxon>
        <taxon>Rotifera</taxon>
        <taxon>Eurotatoria</taxon>
        <taxon>Bdelloidea</taxon>
        <taxon>Philodinida</taxon>
        <taxon>Philodinidae</taxon>
        <taxon>Rotaria</taxon>
    </lineage>
</organism>
<dbReference type="PROSITE" id="PS00108">
    <property type="entry name" value="PROTEIN_KINASE_ST"/>
    <property type="match status" value="1"/>
</dbReference>
<dbReference type="Pfam" id="PF22215">
    <property type="entry name" value="MLKL_N"/>
    <property type="match status" value="1"/>
</dbReference>
<feature type="repeat" description="NHL" evidence="5">
    <location>
        <begin position="736"/>
        <end position="772"/>
    </location>
</feature>
<dbReference type="EMBL" id="CAJNYT010000766">
    <property type="protein sequence ID" value="CAF3370838.1"/>
    <property type="molecule type" value="Genomic_DNA"/>
</dbReference>
<evidence type="ECO:0000256" key="2">
    <source>
        <dbReference type="ARBA" id="ARBA00022737"/>
    </source>
</evidence>
<dbReference type="Gene3D" id="2.40.10.500">
    <property type="match status" value="1"/>
</dbReference>
<dbReference type="GO" id="GO:0007166">
    <property type="term" value="P:cell surface receptor signaling pathway"/>
    <property type="evidence" value="ECO:0007669"/>
    <property type="project" value="InterPro"/>
</dbReference>
<dbReference type="SUPFAM" id="SSF56112">
    <property type="entry name" value="Protein kinase-like (PK-like)"/>
    <property type="match status" value="1"/>
</dbReference>
<evidence type="ECO:0000313" key="10">
    <source>
        <dbReference type="Proteomes" id="UP000663872"/>
    </source>
</evidence>
<sequence length="823" mass="94309">MNPTAVLNIIYRTAVLIKKTVKDVKANQQQCKRLEERIDAINQCLKSLNDRDLKRSEIKQSLDNFRKCVQECLDFITQFKEKTSWFVRVFKNQNHKEQFQELNFQLSQCANDLNLGINLKQLFDVKIDENDQKTDLNTIESKIDDIAQLMEQMKEEQYNHYKGIQENIKQRLNSLKYNLQQDIIKIKDPVKAKEIAEEEHAFLHIPFHDLIQEKRIGQGGFADVYRGRWLSRDHEVAIKVIRIQFLDDRIKGDLVNEISTMHKIRYDHILNIFGACMEPNNYALIVEYMSLGSLYDILKQKRLQFTWSDRCSIANQMTKGINYLHKLPRPILHRDIKSLNILMTEHVKGFLVKVTDFGLAKIRHETSRQSSRGPSVGTLPWKAPELLKMGRHTEASDVYALGIVFWELCTECEPYDEADDSIIRAFVMCGDRLDIPTNIPKRFVDLISSAWAHEPQKRPNCQQILNLIKAISSEIDENKISQANVPLVLNTNVANSDEIVSPQQRSQSPERPKKRQYEIVNITANTRWKRNGVTIAGGNGSGNTTNELHWPYGLFVDDDQTVVIADYRNHRIMEWKNGDTTNGQVVAGGKGQGNGLHQLYCPTDVLIDKETVSLIICDRENRRVVRWPRRSDTTQGEILIDDIACWGLVMDEQRYLYVSDTEKNEVRRYQLGEKNGTLVAGGNGQGDDTNQLNYPRYLFVDRDHSVYVSDNNNHRVMKWNKGAKEGIVVAGGQGEGSALTQLYHPQGIVVDTLGTLYVADSWNHRVMRWTQGDKKQSTVIVGGNGSGAGANQFKHPAGLSFDRHGNLYVADLINNRVQRFSIE</sequence>
<dbReference type="InterPro" id="IPR008271">
    <property type="entry name" value="Ser/Thr_kinase_AS"/>
</dbReference>
<dbReference type="Gene3D" id="1.20.930.20">
    <property type="entry name" value="Adaptor protein Cbl, N-terminal domain"/>
    <property type="match status" value="1"/>
</dbReference>
<evidence type="ECO:0000256" key="1">
    <source>
        <dbReference type="ARBA" id="ARBA00022527"/>
    </source>
</evidence>
<keyword evidence="1" id="KW-0808">Transferase</keyword>
<evidence type="ECO:0000256" key="5">
    <source>
        <dbReference type="PROSITE-ProRule" id="PRU00504"/>
    </source>
</evidence>
<evidence type="ECO:0000259" key="8">
    <source>
        <dbReference type="PROSITE" id="PS50011"/>
    </source>
</evidence>
<dbReference type="InterPro" id="IPR059179">
    <property type="entry name" value="MLKL-like_MCAfunc"/>
</dbReference>
<feature type="coiled-coil region" evidence="7">
    <location>
        <begin position="17"/>
        <end position="51"/>
    </location>
</feature>
<keyword evidence="2" id="KW-0677">Repeat</keyword>
<dbReference type="Gene3D" id="2.120.10.30">
    <property type="entry name" value="TolB, C-terminal domain"/>
    <property type="match status" value="2"/>
</dbReference>
<dbReference type="InterPro" id="IPR036537">
    <property type="entry name" value="Adaptor_Cbl_N_dom_sf"/>
</dbReference>
<dbReference type="GO" id="GO:0005524">
    <property type="term" value="F:ATP binding"/>
    <property type="evidence" value="ECO:0007669"/>
    <property type="project" value="UniProtKB-UniRule"/>
</dbReference>
<keyword evidence="1" id="KW-0723">Serine/threonine-protein kinase</keyword>
<dbReference type="InterPro" id="IPR011009">
    <property type="entry name" value="Kinase-like_dom_sf"/>
</dbReference>
<reference evidence="9" key="1">
    <citation type="submission" date="2021-02" db="EMBL/GenBank/DDBJ databases">
        <authorList>
            <person name="Nowell W R."/>
        </authorList>
    </citation>
    <scope>NUCLEOTIDE SEQUENCE</scope>
</reference>
<dbReference type="Pfam" id="PF07714">
    <property type="entry name" value="PK_Tyr_Ser-Thr"/>
    <property type="match status" value="1"/>
</dbReference>
<feature type="binding site" evidence="6">
    <location>
        <position position="239"/>
    </location>
    <ligand>
        <name>ATP</name>
        <dbReference type="ChEBI" id="CHEBI:30616"/>
    </ligand>
</feature>
<dbReference type="Gene3D" id="1.10.510.10">
    <property type="entry name" value="Transferase(Phosphotransferase) domain 1"/>
    <property type="match status" value="1"/>
</dbReference>
<feature type="domain" description="Protein kinase" evidence="8">
    <location>
        <begin position="210"/>
        <end position="471"/>
    </location>
</feature>
<proteinExistence type="predicted"/>
<dbReference type="SMART" id="SM00220">
    <property type="entry name" value="S_TKc"/>
    <property type="match status" value="1"/>
</dbReference>
<dbReference type="CDD" id="cd13999">
    <property type="entry name" value="STKc_MAP3K-like"/>
    <property type="match status" value="1"/>
</dbReference>
<keyword evidence="3 6" id="KW-0547">Nucleotide-binding</keyword>
<name>A0A817XP94_9BILA</name>
<gene>
    <name evidence="9" type="ORF">GRG538_LOCUS7280</name>
</gene>
<feature type="repeat" description="NHL" evidence="5">
    <location>
        <begin position="686"/>
        <end position="722"/>
    </location>
</feature>
<dbReference type="AlphaFoldDB" id="A0A817XP94"/>
<dbReference type="InterPro" id="IPR017441">
    <property type="entry name" value="Protein_kinase_ATP_BS"/>
</dbReference>
<feature type="repeat" description="NHL" evidence="5">
    <location>
        <begin position="787"/>
        <end position="823"/>
    </location>
</feature>
<dbReference type="CDD" id="cd05819">
    <property type="entry name" value="NHL"/>
    <property type="match status" value="1"/>
</dbReference>
<protein>
    <recommendedName>
        <fullName evidence="8">Protein kinase domain-containing protein</fullName>
    </recommendedName>
</protein>
<dbReference type="PANTHER" id="PTHR44329">
    <property type="entry name" value="SERINE/THREONINE-PROTEIN KINASE TNNI3K-RELATED"/>
    <property type="match status" value="1"/>
</dbReference>
<dbReference type="InterPro" id="IPR000719">
    <property type="entry name" value="Prot_kinase_dom"/>
</dbReference>
<dbReference type="InterPro" id="IPR054000">
    <property type="entry name" value="MLKL_N"/>
</dbReference>
<comment type="caution">
    <text evidence="9">The sequence shown here is derived from an EMBL/GenBank/DDBJ whole genome shotgun (WGS) entry which is preliminary data.</text>
</comment>
<evidence type="ECO:0000256" key="3">
    <source>
        <dbReference type="ARBA" id="ARBA00022741"/>
    </source>
</evidence>
<dbReference type="PRINTS" id="PR00109">
    <property type="entry name" value="TYRKINASE"/>
</dbReference>
<evidence type="ECO:0000256" key="7">
    <source>
        <dbReference type="SAM" id="Coils"/>
    </source>
</evidence>
<dbReference type="PROSITE" id="PS00107">
    <property type="entry name" value="PROTEIN_KINASE_ATP"/>
    <property type="match status" value="1"/>
</dbReference>
<keyword evidence="7" id="KW-0175">Coiled coil</keyword>
<dbReference type="SUPFAM" id="SSF101898">
    <property type="entry name" value="NHL repeat"/>
    <property type="match status" value="1"/>
</dbReference>
<dbReference type="InterPro" id="IPR011042">
    <property type="entry name" value="6-blade_b-propeller_TolB-like"/>
</dbReference>
<dbReference type="PROSITE" id="PS50011">
    <property type="entry name" value="PROTEIN_KINASE_DOM"/>
    <property type="match status" value="1"/>
</dbReference>
<dbReference type="InterPro" id="IPR001245">
    <property type="entry name" value="Ser-Thr/Tyr_kinase_cat_dom"/>
</dbReference>
<keyword evidence="4 6" id="KW-0067">ATP-binding</keyword>
<evidence type="ECO:0000256" key="4">
    <source>
        <dbReference type="ARBA" id="ARBA00022840"/>
    </source>
</evidence>
<dbReference type="InterPro" id="IPR001258">
    <property type="entry name" value="NHL_repeat"/>
</dbReference>
<dbReference type="CDD" id="cd21037">
    <property type="entry name" value="MLKL_NTD"/>
    <property type="match status" value="1"/>
</dbReference>
<accession>A0A817XP94</accession>